<keyword evidence="5" id="KW-0963">Cytoplasm</keyword>
<dbReference type="HOGENOM" id="CLU_076653_0_0_1"/>
<keyword evidence="8" id="KW-1185">Reference proteome</keyword>
<dbReference type="EMBL" id="CH408156">
    <property type="protein sequence ID" value="EDK38156.2"/>
    <property type="molecule type" value="Genomic_DNA"/>
</dbReference>
<dbReference type="AlphaFoldDB" id="A5DG53"/>
<dbReference type="InterPro" id="IPR043047">
    <property type="entry name" value="Hri1_N_sf"/>
</dbReference>
<comment type="subcellular location">
    <subcellularLocation>
        <location evidence="2">Cytoplasm</location>
    </subcellularLocation>
    <subcellularLocation>
        <location evidence="1">Nucleus</location>
    </subcellularLocation>
</comment>
<dbReference type="Pfam" id="PF16815">
    <property type="entry name" value="HRI1"/>
    <property type="match status" value="1"/>
</dbReference>
<dbReference type="InterPro" id="IPR038744">
    <property type="entry name" value="Hri1_N"/>
</dbReference>
<keyword evidence="6" id="KW-0539">Nucleus</keyword>
<evidence type="ECO:0000256" key="2">
    <source>
        <dbReference type="ARBA" id="ARBA00004496"/>
    </source>
</evidence>
<reference evidence="7 8" key="1">
    <citation type="journal article" date="2009" name="Nature">
        <title>Evolution of pathogenicity and sexual reproduction in eight Candida genomes.</title>
        <authorList>
            <person name="Butler G."/>
            <person name="Rasmussen M.D."/>
            <person name="Lin M.F."/>
            <person name="Santos M.A."/>
            <person name="Sakthikumar S."/>
            <person name="Munro C.A."/>
            <person name="Rheinbay E."/>
            <person name="Grabherr M."/>
            <person name="Forche A."/>
            <person name="Reedy J.L."/>
            <person name="Agrafioti I."/>
            <person name="Arnaud M.B."/>
            <person name="Bates S."/>
            <person name="Brown A.J."/>
            <person name="Brunke S."/>
            <person name="Costanzo M.C."/>
            <person name="Fitzpatrick D.A."/>
            <person name="de Groot P.W."/>
            <person name="Harris D."/>
            <person name="Hoyer L.L."/>
            <person name="Hube B."/>
            <person name="Klis F.M."/>
            <person name="Kodira C."/>
            <person name="Lennard N."/>
            <person name="Logue M.E."/>
            <person name="Martin R."/>
            <person name="Neiman A.M."/>
            <person name="Nikolaou E."/>
            <person name="Quail M.A."/>
            <person name="Quinn J."/>
            <person name="Santos M.C."/>
            <person name="Schmitzberger F.F."/>
            <person name="Sherlock G."/>
            <person name="Shah P."/>
            <person name="Silverstein K.A."/>
            <person name="Skrzypek M.S."/>
            <person name="Soll D."/>
            <person name="Staggs R."/>
            <person name="Stansfield I."/>
            <person name="Stumpf M.P."/>
            <person name="Sudbery P.E."/>
            <person name="Srikantha T."/>
            <person name="Zeng Q."/>
            <person name="Berman J."/>
            <person name="Berriman M."/>
            <person name="Heitman J."/>
            <person name="Gow N.A."/>
            <person name="Lorenz M.C."/>
            <person name="Birren B.W."/>
            <person name="Kellis M."/>
            <person name="Cuomo C.A."/>
        </authorList>
    </citation>
    <scope>NUCLEOTIDE SEQUENCE [LARGE SCALE GENOMIC DNA]</scope>
    <source>
        <strain evidence="8">ATCC 6260 / CBS 566 / DSM 6381 / JCM 1539 / NBRC 10279 / NRRL Y-324</strain>
    </source>
</reference>
<dbReference type="GO" id="GO:0005634">
    <property type="term" value="C:nucleus"/>
    <property type="evidence" value="ECO:0007669"/>
    <property type="project" value="UniProtKB-SubCell"/>
</dbReference>
<gene>
    <name evidence="7" type="ORF">PGUG_02254</name>
</gene>
<dbReference type="InParanoid" id="A5DG53"/>
<evidence type="ECO:0000256" key="4">
    <source>
        <dbReference type="ARBA" id="ARBA00017063"/>
    </source>
</evidence>
<proteinExistence type="inferred from homology"/>
<dbReference type="OrthoDB" id="4045395at2759"/>
<evidence type="ECO:0000256" key="3">
    <source>
        <dbReference type="ARBA" id="ARBA00005229"/>
    </source>
</evidence>
<sequence>MSLSTRVSLQWPPNEPEELSNTLVMNSKSGHFVDIRIFRQYYPLSERDATKPIDEVFQWCMCGIEEPLGGGTINFKKDLDHIAVSEALETGTPPDQIQIQGAPDIGHFSSIEGSENRKETGSMISPETGKEEEYIEIWKSLDPIAHNPTEDVREKEAYSCKATVLKVSNPTYEGKLLKLGNWLQGLLYTKSTCKFSVIRSHYDGNWNDLIKYGEKMFPKELSCTVGDTIEYDGVKWECLEV</sequence>
<accession>A5DG53</accession>
<protein>
    <recommendedName>
        <fullName evidence="4">Protein HRI1</fullName>
    </recommendedName>
</protein>
<dbReference type="CDD" id="cd11693">
    <property type="entry name" value="HRI1_C_like"/>
    <property type="match status" value="1"/>
</dbReference>
<dbReference type="FunCoup" id="A5DG53">
    <property type="interactions" value="24"/>
</dbReference>
<evidence type="ECO:0000256" key="6">
    <source>
        <dbReference type="ARBA" id="ARBA00023242"/>
    </source>
</evidence>
<dbReference type="CDD" id="cd11692">
    <property type="entry name" value="HRI1_N_like"/>
    <property type="match status" value="1"/>
</dbReference>
<dbReference type="OMA" id="YIEIWRS"/>
<comment type="similarity">
    <text evidence="3">Belongs to the HRI1 family.</text>
</comment>
<evidence type="ECO:0000313" key="8">
    <source>
        <dbReference type="Proteomes" id="UP000001997"/>
    </source>
</evidence>
<dbReference type="Gene3D" id="2.40.128.310">
    <property type="entry name" value="Protein HRI1, C-terminal domain"/>
    <property type="match status" value="1"/>
</dbReference>
<dbReference type="GO" id="GO:0005737">
    <property type="term" value="C:cytoplasm"/>
    <property type="evidence" value="ECO:0007669"/>
    <property type="project" value="UniProtKB-SubCell"/>
</dbReference>
<evidence type="ECO:0000313" key="7">
    <source>
        <dbReference type="EMBL" id="EDK38156.2"/>
    </source>
</evidence>
<dbReference type="Gene3D" id="2.40.128.320">
    <property type="entry name" value="Protein HRI1, N-terminal domain"/>
    <property type="match status" value="1"/>
</dbReference>
<dbReference type="GeneID" id="5128512"/>
<name>A5DG53_PICGU</name>
<dbReference type="KEGG" id="pgu:PGUG_02254"/>
<dbReference type="Proteomes" id="UP000001997">
    <property type="component" value="Unassembled WGS sequence"/>
</dbReference>
<organism evidence="7 8">
    <name type="scientific">Meyerozyma guilliermondii (strain ATCC 6260 / CBS 566 / DSM 6381 / JCM 1539 / NBRC 10279 / NRRL Y-324)</name>
    <name type="common">Yeast</name>
    <name type="synonym">Candida guilliermondii</name>
    <dbReference type="NCBI Taxonomy" id="294746"/>
    <lineage>
        <taxon>Eukaryota</taxon>
        <taxon>Fungi</taxon>
        <taxon>Dikarya</taxon>
        <taxon>Ascomycota</taxon>
        <taxon>Saccharomycotina</taxon>
        <taxon>Pichiomycetes</taxon>
        <taxon>Debaryomycetaceae</taxon>
        <taxon>Meyerozyma</taxon>
    </lineage>
</organism>
<dbReference type="RefSeq" id="XP_001486583.2">
    <property type="nucleotide sequence ID" value="XM_001486533.1"/>
</dbReference>
<evidence type="ECO:0000256" key="1">
    <source>
        <dbReference type="ARBA" id="ARBA00004123"/>
    </source>
</evidence>
<evidence type="ECO:0000256" key="5">
    <source>
        <dbReference type="ARBA" id="ARBA00022490"/>
    </source>
</evidence>
<dbReference type="VEuPathDB" id="FungiDB:PGUG_02254"/>
<dbReference type="eggNOG" id="ENOG502S8GG">
    <property type="taxonomic scope" value="Eukaryota"/>
</dbReference>
<dbReference type="InterPro" id="IPR031818">
    <property type="entry name" value="Hri1"/>
</dbReference>